<dbReference type="GO" id="GO:0000785">
    <property type="term" value="C:chromatin"/>
    <property type="evidence" value="ECO:0007669"/>
    <property type="project" value="UniProtKB-ARBA"/>
</dbReference>
<dbReference type="InterPro" id="IPR019787">
    <property type="entry name" value="Znf_PHD-finger"/>
</dbReference>
<dbReference type="PROSITE" id="PS50827">
    <property type="entry name" value="DDT"/>
    <property type="match status" value="1"/>
</dbReference>
<feature type="compositionally biased region" description="Basic and acidic residues" evidence="7">
    <location>
        <begin position="335"/>
        <end position="344"/>
    </location>
</feature>
<feature type="region of interest" description="Disordered" evidence="7">
    <location>
        <begin position="70"/>
        <end position="90"/>
    </location>
</feature>
<dbReference type="Pfam" id="PF15612">
    <property type="entry name" value="WHIM1"/>
    <property type="match status" value="1"/>
</dbReference>
<evidence type="ECO:0000256" key="5">
    <source>
        <dbReference type="ARBA" id="ARBA00023242"/>
    </source>
</evidence>
<evidence type="ECO:0000259" key="8">
    <source>
        <dbReference type="PROSITE" id="PS50016"/>
    </source>
</evidence>
<gene>
    <name evidence="10" type="ORF">TIFTF001_012964</name>
</gene>
<dbReference type="InterPro" id="IPR001965">
    <property type="entry name" value="Znf_PHD"/>
</dbReference>
<feature type="region of interest" description="Disordered" evidence="7">
    <location>
        <begin position="106"/>
        <end position="130"/>
    </location>
</feature>
<organism evidence="10 11">
    <name type="scientific">Ficus carica</name>
    <name type="common">Common fig</name>
    <dbReference type="NCBI Taxonomy" id="3494"/>
    <lineage>
        <taxon>Eukaryota</taxon>
        <taxon>Viridiplantae</taxon>
        <taxon>Streptophyta</taxon>
        <taxon>Embryophyta</taxon>
        <taxon>Tracheophyta</taxon>
        <taxon>Spermatophyta</taxon>
        <taxon>Magnoliopsida</taxon>
        <taxon>eudicotyledons</taxon>
        <taxon>Gunneridae</taxon>
        <taxon>Pentapetalae</taxon>
        <taxon>rosids</taxon>
        <taxon>fabids</taxon>
        <taxon>Rosales</taxon>
        <taxon>Moraceae</taxon>
        <taxon>Ficeae</taxon>
        <taxon>Ficus</taxon>
    </lineage>
</organism>
<feature type="compositionally biased region" description="Basic residues" evidence="7">
    <location>
        <begin position="1501"/>
        <end position="1514"/>
    </location>
</feature>
<feature type="region of interest" description="Disordered" evidence="7">
    <location>
        <begin position="335"/>
        <end position="376"/>
    </location>
</feature>
<dbReference type="Pfam" id="PF24294">
    <property type="entry name" value="Chromo_PTM"/>
    <property type="match status" value="1"/>
</dbReference>
<evidence type="ECO:0000256" key="2">
    <source>
        <dbReference type="ARBA" id="ARBA00022723"/>
    </source>
</evidence>
<dbReference type="Proteomes" id="UP001187192">
    <property type="component" value="Unassembled WGS sequence"/>
</dbReference>
<dbReference type="PROSITE" id="PS50016">
    <property type="entry name" value="ZF_PHD_2"/>
    <property type="match status" value="1"/>
</dbReference>
<feature type="compositionally biased region" description="Basic residues" evidence="7">
    <location>
        <begin position="1424"/>
        <end position="1438"/>
    </location>
</feature>
<protein>
    <submittedName>
        <fullName evidence="10">Uncharacterized protein</fullName>
    </submittedName>
</protein>
<evidence type="ECO:0000313" key="10">
    <source>
        <dbReference type="EMBL" id="GMN43770.1"/>
    </source>
</evidence>
<dbReference type="Gramene" id="FCD_00019161-RA">
    <property type="protein sequence ID" value="FCD_00019161-RA:cds"/>
    <property type="gene ID" value="FCD_00019161"/>
</dbReference>
<dbReference type="GO" id="GO:0008270">
    <property type="term" value="F:zinc ion binding"/>
    <property type="evidence" value="ECO:0007669"/>
    <property type="project" value="UniProtKB-KW"/>
</dbReference>
<keyword evidence="4" id="KW-0862">Zinc</keyword>
<feature type="domain" description="DDT" evidence="9">
    <location>
        <begin position="456"/>
        <end position="516"/>
    </location>
</feature>
<dbReference type="Pfam" id="PF02791">
    <property type="entry name" value="DDT"/>
    <property type="match status" value="1"/>
</dbReference>
<dbReference type="Pfam" id="PF00628">
    <property type="entry name" value="PHD"/>
    <property type="match status" value="1"/>
</dbReference>
<keyword evidence="3 6" id="KW-0863">Zinc-finger</keyword>
<feature type="region of interest" description="Disordered" evidence="7">
    <location>
        <begin position="390"/>
        <end position="427"/>
    </location>
</feature>
<feature type="compositionally biased region" description="Basic and acidic residues" evidence="7">
    <location>
        <begin position="113"/>
        <end position="130"/>
    </location>
</feature>
<proteinExistence type="predicted"/>
<keyword evidence="2" id="KW-0479">Metal-binding</keyword>
<evidence type="ECO:0000256" key="7">
    <source>
        <dbReference type="SAM" id="MobiDB-lite"/>
    </source>
</evidence>
<keyword evidence="5" id="KW-0539">Nucleus</keyword>
<feature type="region of interest" description="Disordered" evidence="7">
    <location>
        <begin position="1424"/>
        <end position="1473"/>
    </location>
</feature>
<sequence length="1733" mass="193563">MEFVGQVVKRELDGGGGGGGGGVFSSGTVKSYDASSGLFEVVYEDGDSEELGLSEVSLLVEGKIQLGRKPKKRRLLDRSGEESGEPGNDGLNLVVDCPFRSEHETLGCNHGDILNDEKEGKREIGGNGNLKEEEQTLFGKRDGLSSVNGDLSNGVGDLRDGIDLNAGFNLNLNDDNHSDSHFGSEAKLRKRGRIDLNLDANGDFDESFNSPVETQRRGCDFDLNLDVVDDVKDGEELKVGTNFERAEDDAQAKEGDEEKIVGDMDLNGALTKVDLDINEDVTEKGGSDLLESSVRDACTPPAEQLNNDCCVFGEDVKPDAFAVVLETNSARECDSTEVELKDGPNEAGTQMNHENVDNSGMPYSQRSGRRKRRKVAEDVKALTPTVLRRSARRGSAQNHISTTSCTVNGTPSSPAVSAITEEKPGTSVWKEPEKPAVVLPPKLQLPPSSQNLDLKDIPILDLFSVYACLRSFSTLLFLSPFELEEFVLVVKCKSSSSLFDNVHLSILKILKKHLEFLSNEGSESASDCLRSLNWDFLDAITWPMFMVEYFLIHGSGLKPSFDLSNLKLLKSDYYQQPASVKIEILRCLCDDLIEVEAIRSELNRRSLAAEPETAYERNSNHTAGRKRRASLGVSSGSCLDEDDVDNNDWNYDECCLCKMDGNLICCDGCPAAYHSRCVGIANDNLPEGDWYCPECAISRDKPWIKQRKSLRGAELLGIDPHGRLYFNSFGYLLVSDSYDTESSCSYYHRDDLNMVIEVLKTSDFFYGDILVAICKHWSNVSLSGTTDNINCLCSVDMFMKRQGPALSNPQVPLPSTESCAVKNESVEERKMEESANIGDAITVTGSSHVTSEGSAETTQTQTLSGTGYDFNNCAKSPNQSDMQGKLYTVNVRQEANFESVGHGNPSTCITTRKGNASEVQCGSGYVNYYSFGQIASSIAEDLMRKPSEKIKQGMVVTEEEIISRQLRVILKKYSKFCWSNIQGFNLDVQKEKCGWCFSCRAATDEKECLFFMNVGPVKESPSEDVLSLQSKRNWKTHLVDIVYQILSMENRLRGLLLGPWLNPSHIKLWRKSALKAYDIAFVKHFLLTLESNLGRNALSTDWLKHVDSDVSVGSASHIVTSSARAKHLIARKRPNFESGPTLNTASGLGMLWWRGGRLSRKVFNWKVLPRFLVSKAARQAGCTKIPGVLYPENSEYAKRSKYLVWQAAVETSTSAEQLAFQVRELDSYIKWDDIENTHPLPVLDKESRKSVRLFKKVIVRRKSIQAGQVKYLLDFGKRRAIPDVVSKHGSMVEESTSERKKYWLDESHLPLHLLKNFEEKRIARKSTDNKSGKSVDYSTVIKRPQRKKGFAYLFSKAERSEYYQCGHCSKDVLIREAVSCQHCKGFFHKRHVKKSAGAVIAECTYTCHLCQNGVRVRILVKKGKTDKKGGKVKSKKSKNVQTDGRSPHVKGNKKVSTVGRKVQPKKNSKAVTAVPLRRSARTAKCLSLQNKLQNKKLQTKKLQNKKHRGRKKGKQVIAKKVTQEKPKKGTSCKKEEKGTSFRRKRTAVSYSYWLNGLRLSRKLNDERVPLFRDKSFLATSEQSSAIPKCQLCDEADYQSTLSYIICETCQEWFHADAFGINSENIDRLIGFRCHMCCERTTPVCPHLATVQTDVSQLAEVQDTAAVDCTEEVSNAVPPLSEGIPLRNLIKAETVFWNMVNAIRCRWHAIEFFWHLKIWMRNGEDAHSCSFATS</sequence>
<dbReference type="Pfam" id="PF21743">
    <property type="entry name" value="PTM_DIR17_Tudor"/>
    <property type="match status" value="1"/>
</dbReference>
<dbReference type="GO" id="GO:0005634">
    <property type="term" value="C:nucleus"/>
    <property type="evidence" value="ECO:0007669"/>
    <property type="project" value="UniProtKB-SubCell"/>
</dbReference>
<name>A0AA88A2N9_FICCA</name>
<dbReference type="EMBL" id="BTGU01000017">
    <property type="protein sequence ID" value="GMN43770.1"/>
    <property type="molecule type" value="Genomic_DNA"/>
</dbReference>
<keyword evidence="11" id="KW-1185">Reference proteome</keyword>
<dbReference type="PANTHER" id="PTHR46508:SF5">
    <property type="entry name" value="PHD-FINGER AND DNA BINDING DOMAIN-CONTAINING PROTEIN"/>
    <property type="match status" value="1"/>
</dbReference>
<evidence type="ECO:0000256" key="6">
    <source>
        <dbReference type="PROSITE-ProRule" id="PRU00146"/>
    </source>
</evidence>
<dbReference type="InterPro" id="IPR011011">
    <property type="entry name" value="Znf_FYVE_PHD"/>
</dbReference>
<dbReference type="PROSITE" id="PS01359">
    <property type="entry name" value="ZF_PHD_1"/>
    <property type="match status" value="1"/>
</dbReference>
<evidence type="ECO:0000256" key="4">
    <source>
        <dbReference type="ARBA" id="ARBA00022833"/>
    </source>
</evidence>
<reference evidence="10" key="1">
    <citation type="submission" date="2023-07" db="EMBL/GenBank/DDBJ databases">
        <title>draft genome sequence of fig (Ficus carica).</title>
        <authorList>
            <person name="Takahashi T."/>
            <person name="Nishimura K."/>
        </authorList>
    </citation>
    <scope>NUCLEOTIDE SEQUENCE</scope>
</reference>
<dbReference type="PANTHER" id="PTHR46508">
    <property type="entry name" value="PHD FINGER FAMILY PROTEIN"/>
    <property type="match status" value="1"/>
</dbReference>
<evidence type="ECO:0000259" key="9">
    <source>
        <dbReference type="PROSITE" id="PS50827"/>
    </source>
</evidence>
<dbReference type="InterPro" id="IPR028942">
    <property type="entry name" value="WHIM1_dom"/>
</dbReference>
<feature type="compositionally biased region" description="Basic and acidic residues" evidence="7">
    <location>
        <begin position="1521"/>
        <end position="1538"/>
    </location>
</feature>
<feature type="compositionally biased region" description="Polar residues" evidence="7">
    <location>
        <begin position="347"/>
        <end position="366"/>
    </location>
</feature>
<feature type="region of interest" description="Disordered" evidence="7">
    <location>
        <begin position="1501"/>
        <end position="1538"/>
    </location>
</feature>
<dbReference type="InterPro" id="IPR019786">
    <property type="entry name" value="Zinc_finger_PHD-type_CS"/>
</dbReference>
<evidence type="ECO:0000313" key="11">
    <source>
        <dbReference type="Proteomes" id="UP001187192"/>
    </source>
</evidence>
<feature type="compositionally biased region" description="Polar residues" evidence="7">
    <location>
        <begin position="395"/>
        <end position="415"/>
    </location>
</feature>
<evidence type="ECO:0000256" key="1">
    <source>
        <dbReference type="ARBA" id="ARBA00004123"/>
    </source>
</evidence>
<dbReference type="SMART" id="SM00571">
    <property type="entry name" value="DDT"/>
    <property type="match status" value="1"/>
</dbReference>
<dbReference type="SUPFAM" id="SSF57903">
    <property type="entry name" value="FYVE/PHD zinc finger"/>
    <property type="match status" value="2"/>
</dbReference>
<dbReference type="InterPro" id="IPR047365">
    <property type="entry name" value="Tudor_AtPTM-like"/>
</dbReference>
<dbReference type="InterPro" id="IPR013083">
    <property type="entry name" value="Znf_RING/FYVE/PHD"/>
</dbReference>
<feature type="domain" description="PHD-type" evidence="8">
    <location>
        <begin position="651"/>
        <end position="698"/>
    </location>
</feature>
<evidence type="ECO:0000256" key="3">
    <source>
        <dbReference type="ARBA" id="ARBA00022771"/>
    </source>
</evidence>
<dbReference type="CDD" id="cd15517">
    <property type="entry name" value="PHD_TCF19_like"/>
    <property type="match status" value="1"/>
</dbReference>
<dbReference type="Gene3D" id="3.30.40.10">
    <property type="entry name" value="Zinc/RING finger domain, C3HC4 (zinc finger)"/>
    <property type="match status" value="2"/>
</dbReference>
<dbReference type="SMART" id="SM00249">
    <property type="entry name" value="PHD"/>
    <property type="match status" value="2"/>
</dbReference>
<dbReference type="InterPro" id="IPR018501">
    <property type="entry name" value="DDT_dom"/>
</dbReference>
<dbReference type="CDD" id="cd15532">
    <property type="entry name" value="PHD2_CHD_II"/>
    <property type="match status" value="1"/>
</dbReference>
<dbReference type="InterPro" id="IPR056618">
    <property type="entry name" value="Chromo_PTM"/>
</dbReference>
<comment type="caution">
    <text evidence="10">The sequence shown here is derived from an EMBL/GenBank/DDBJ whole genome shotgun (WGS) entry which is preliminary data.</text>
</comment>
<accession>A0AA88A2N9</accession>
<comment type="subcellular location">
    <subcellularLocation>
        <location evidence="1">Nucleus</location>
    </subcellularLocation>
</comment>